<gene>
    <name evidence="1" type="ORF">PIB30_082185</name>
</gene>
<dbReference type="EMBL" id="JASCZI010091876">
    <property type="protein sequence ID" value="MED6151413.1"/>
    <property type="molecule type" value="Genomic_DNA"/>
</dbReference>
<evidence type="ECO:0000313" key="2">
    <source>
        <dbReference type="Proteomes" id="UP001341840"/>
    </source>
</evidence>
<organism evidence="1 2">
    <name type="scientific">Stylosanthes scabra</name>
    <dbReference type="NCBI Taxonomy" id="79078"/>
    <lineage>
        <taxon>Eukaryota</taxon>
        <taxon>Viridiplantae</taxon>
        <taxon>Streptophyta</taxon>
        <taxon>Embryophyta</taxon>
        <taxon>Tracheophyta</taxon>
        <taxon>Spermatophyta</taxon>
        <taxon>Magnoliopsida</taxon>
        <taxon>eudicotyledons</taxon>
        <taxon>Gunneridae</taxon>
        <taxon>Pentapetalae</taxon>
        <taxon>rosids</taxon>
        <taxon>fabids</taxon>
        <taxon>Fabales</taxon>
        <taxon>Fabaceae</taxon>
        <taxon>Papilionoideae</taxon>
        <taxon>50 kb inversion clade</taxon>
        <taxon>dalbergioids sensu lato</taxon>
        <taxon>Dalbergieae</taxon>
        <taxon>Pterocarpus clade</taxon>
        <taxon>Stylosanthes</taxon>
    </lineage>
</organism>
<keyword evidence="2" id="KW-1185">Reference proteome</keyword>
<evidence type="ECO:0000313" key="1">
    <source>
        <dbReference type="EMBL" id="MED6151413.1"/>
    </source>
</evidence>
<comment type="caution">
    <text evidence="1">The sequence shown here is derived from an EMBL/GenBank/DDBJ whole genome shotgun (WGS) entry which is preliminary data.</text>
</comment>
<proteinExistence type="predicted"/>
<accession>A0ABU6TU54</accession>
<name>A0ABU6TU54_9FABA</name>
<dbReference type="Proteomes" id="UP001341840">
    <property type="component" value="Unassembled WGS sequence"/>
</dbReference>
<reference evidence="1 2" key="1">
    <citation type="journal article" date="2023" name="Plants (Basel)">
        <title>Bridging the Gap: Combining Genomics and Transcriptomics Approaches to Understand Stylosanthes scabra, an Orphan Legume from the Brazilian Caatinga.</title>
        <authorList>
            <person name="Ferreira-Neto J.R.C."/>
            <person name="da Silva M.D."/>
            <person name="Binneck E."/>
            <person name="de Melo N.F."/>
            <person name="da Silva R.H."/>
            <person name="de Melo A.L.T.M."/>
            <person name="Pandolfi V."/>
            <person name="Bustamante F.O."/>
            <person name="Brasileiro-Vidal A.C."/>
            <person name="Benko-Iseppon A.M."/>
        </authorList>
    </citation>
    <scope>NUCLEOTIDE SEQUENCE [LARGE SCALE GENOMIC DNA]</scope>
    <source>
        <tissue evidence="1">Leaves</tissue>
    </source>
</reference>
<sequence length="102" mass="11454">MARPHDMKLPKSTITGATARPHHLISALARWPWRVRVMSLITFGRSYTSVWRIRAPLLARAHGLAFARWPWRVRTLALGALGLTTGRSARPRPSNRASAQAH</sequence>
<protein>
    <submittedName>
        <fullName evidence="1">Uncharacterized protein</fullName>
    </submittedName>
</protein>